<dbReference type="Proteomes" id="UP000288805">
    <property type="component" value="Unassembled WGS sequence"/>
</dbReference>
<feature type="domain" description="Reverse transcriptase zinc-binding" evidence="2">
    <location>
        <begin position="1106"/>
        <end position="1162"/>
    </location>
</feature>
<dbReference type="EMBL" id="QGNW01000009">
    <property type="protein sequence ID" value="RVX19245.1"/>
    <property type="molecule type" value="Genomic_DNA"/>
</dbReference>
<protein>
    <submittedName>
        <fullName evidence="3">Transposon TX1 uncharacterized 149 kDa protein</fullName>
    </submittedName>
</protein>
<evidence type="ECO:0000313" key="3">
    <source>
        <dbReference type="EMBL" id="RVX19245.1"/>
    </source>
</evidence>
<reference evidence="3 4" key="1">
    <citation type="journal article" date="2018" name="PLoS Genet.">
        <title>Population sequencing reveals clonal diversity and ancestral inbreeding in the grapevine cultivar Chardonnay.</title>
        <authorList>
            <person name="Roach M.J."/>
            <person name="Johnson D.L."/>
            <person name="Bohlmann J."/>
            <person name="van Vuuren H.J."/>
            <person name="Jones S.J."/>
            <person name="Pretorius I.S."/>
            <person name="Schmidt S.A."/>
            <person name="Borneman A.R."/>
        </authorList>
    </citation>
    <scope>NUCLEOTIDE SEQUENCE [LARGE SCALE GENOMIC DNA]</scope>
    <source>
        <strain evidence="4">cv. Chardonnay</strain>
        <tissue evidence="3">Leaf</tissue>
    </source>
</reference>
<dbReference type="PANTHER" id="PTHR46890:SF50">
    <property type="entry name" value="RNA-DIRECTED DNA POLYMERASE, EUKARYOTA, REVERSE TRANSCRIPTASE ZINC-BINDING DOMAIN PROTEIN-RELATED"/>
    <property type="match status" value="1"/>
</dbReference>
<dbReference type="Pfam" id="PF00078">
    <property type="entry name" value="RVT_1"/>
    <property type="match status" value="2"/>
</dbReference>
<sequence>MEYWDELEKHSTLSLENCEARKKAKEAYKTWVLREEISWRHRSRELWLKEGDNNTRFFHRMANVHSRRNWLSKLKVDDCWHTEEIDLKNSVVGAFKKLYTEEGGWRPGVEGLPFMRLASIEAEWLEVPFVEGEVFAALLDLGKDKAPGPDGFTMAFWLFFPKKGGAEDLKDFRPINLVGSLYKLLANRIKKVMGKVISESQNAFMEGRQILDAVLIANEVVDSRLKDNVGGVLCKLDIEKAYDHVSWSFLLAVLKKMGFRERWIKRIDWCISIVKFSVLINGSPSGFFRSSRELRQGDPLFPYLFVIVMEVFSSMLRMLLVGAIYLGGGLRINLEKSEMILVERVHNIKGLSLELGWNKEALGNVTVRKDAALEKLNFYDSLERIGPLSEEDRNSQRIAKDEFSHCAILEEISWRQKSMALWLKEGDSNTKFFHHMANARRKGNFISSLTIRGVQLNKEEELREGIGSYFKSLFEKPRVRRPDVESSLFKTLAALDNETLEGHFSEEEVYKAILKLGRDKAPGPDGFTLAFWKFCWPIVGGEVMQVFEEFHVQNTVFRSHNATFLVLIPKKEGASDVQDFRPISLLGSLYKIIAKVLANRLKRVMGKLISYNQNAFVEGRQILDAVLVANEAIDSRKQSAGAGLVCKLDIEKAYDHRGLKQGDPLSPYLFVLIMEAFSSLISKAEEKGLKINLKKSEIIPVGGVEDVDRAAAVFGGKIQEKLATWKKQYLSKRGRLTLIKSTLSNLPIYFMSLFVIPRKVRLRLEKIQREFLWGDLEGRRRIHLVRWTAICTDKRYGGLGLRHLKEFNHALLGKWLWRFSLDMESFWRKVIVGKFGEGEGGWTTREVRESYGMSLWKDIRKGWEEFFLRTSIRIGNVADLWGRQGGGGGGWEVHFRRPFQDWELEEVNHFLIHISAVENNPLFPTKEVFVSPLLPWVRLSLYTAGVHRERPLFWFANEREALWRRVISHKYDEEEGGWRTRDVMGRNGVGLWKAIRKKWGLLDGRLAYYVGNGQRVRFWKDKWCGDRPLCESFSSLFSMSMSKNAWVSEVWNPVGDGNGWTPLFARAFNDWEIDLVERLLQKIHAFRVQREKEDRVIWTASNDGVFSVKSLYSLLERGGSSMFPSERIWRARVPPKVAFFAWEASWGKVLTQEQLQRRGFSLANSEGNPFLNGMEGLWGKGARGLGKWLLYVIFGQFGRREID</sequence>
<dbReference type="Pfam" id="PF13966">
    <property type="entry name" value="zf-RVT"/>
    <property type="match status" value="1"/>
</dbReference>
<evidence type="ECO:0000259" key="2">
    <source>
        <dbReference type="Pfam" id="PF13966"/>
    </source>
</evidence>
<comment type="caution">
    <text evidence="3">The sequence shown here is derived from an EMBL/GenBank/DDBJ whole genome shotgun (WGS) entry which is preliminary data.</text>
</comment>
<feature type="domain" description="Reverse transcriptase" evidence="1">
    <location>
        <begin position="568"/>
        <end position="656"/>
    </location>
</feature>
<dbReference type="InterPro" id="IPR026960">
    <property type="entry name" value="RVT-Znf"/>
</dbReference>
<dbReference type="InterPro" id="IPR043502">
    <property type="entry name" value="DNA/RNA_pol_sf"/>
</dbReference>
<organism evidence="3 4">
    <name type="scientific">Vitis vinifera</name>
    <name type="common">Grape</name>
    <dbReference type="NCBI Taxonomy" id="29760"/>
    <lineage>
        <taxon>Eukaryota</taxon>
        <taxon>Viridiplantae</taxon>
        <taxon>Streptophyta</taxon>
        <taxon>Embryophyta</taxon>
        <taxon>Tracheophyta</taxon>
        <taxon>Spermatophyta</taxon>
        <taxon>Magnoliopsida</taxon>
        <taxon>eudicotyledons</taxon>
        <taxon>Gunneridae</taxon>
        <taxon>Pentapetalae</taxon>
        <taxon>rosids</taxon>
        <taxon>Vitales</taxon>
        <taxon>Vitaceae</taxon>
        <taxon>Viteae</taxon>
        <taxon>Vitis</taxon>
    </lineage>
</organism>
<dbReference type="CDD" id="cd01650">
    <property type="entry name" value="RT_nLTR_like"/>
    <property type="match status" value="2"/>
</dbReference>
<proteinExistence type="predicted"/>
<gene>
    <name evidence="3" type="primary">YTX2_397</name>
    <name evidence="3" type="ORF">CK203_008596</name>
</gene>
<dbReference type="AlphaFoldDB" id="A0A438KDF6"/>
<dbReference type="PANTHER" id="PTHR46890">
    <property type="entry name" value="NON-LTR RETROLELEMENT REVERSE TRANSCRIPTASE-LIKE PROTEIN-RELATED"/>
    <property type="match status" value="1"/>
</dbReference>
<evidence type="ECO:0000313" key="4">
    <source>
        <dbReference type="Proteomes" id="UP000288805"/>
    </source>
</evidence>
<dbReference type="InterPro" id="IPR000477">
    <property type="entry name" value="RT_dom"/>
</dbReference>
<accession>A0A438KDF6</accession>
<feature type="domain" description="Reverse transcriptase" evidence="1">
    <location>
        <begin position="161"/>
        <end position="317"/>
    </location>
</feature>
<dbReference type="InterPro" id="IPR052343">
    <property type="entry name" value="Retrotransposon-Effector_Assoc"/>
</dbReference>
<evidence type="ECO:0000259" key="1">
    <source>
        <dbReference type="Pfam" id="PF00078"/>
    </source>
</evidence>
<name>A0A438KDF6_VITVI</name>
<dbReference type="SUPFAM" id="SSF56672">
    <property type="entry name" value="DNA/RNA polymerases"/>
    <property type="match status" value="2"/>
</dbReference>